<evidence type="ECO:0000313" key="2">
    <source>
        <dbReference type="EMBL" id="PZN75723.1"/>
    </source>
</evidence>
<feature type="domain" description="Alginate export" evidence="1">
    <location>
        <begin position="154"/>
        <end position="516"/>
    </location>
</feature>
<dbReference type="Proteomes" id="UP000249396">
    <property type="component" value="Unassembled WGS sequence"/>
</dbReference>
<accession>A0A2W4QWT2</accession>
<dbReference type="EMBL" id="QJPH01000378">
    <property type="protein sequence ID" value="PZN75723.1"/>
    <property type="molecule type" value="Genomic_DNA"/>
</dbReference>
<dbReference type="InterPro" id="IPR025388">
    <property type="entry name" value="Alginate_export_dom"/>
</dbReference>
<comment type="caution">
    <text evidence="2">The sequence shown here is derived from an EMBL/GenBank/DDBJ whole genome shotgun (WGS) entry which is preliminary data.</text>
</comment>
<name>A0A2W4QWT2_9GAMM</name>
<evidence type="ECO:0000313" key="3">
    <source>
        <dbReference type="Proteomes" id="UP000249396"/>
    </source>
</evidence>
<organism evidence="2 3">
    <name type="scientific">Candidatus Methylumidiphilus alinenensis</name>
    <dbReference type="NCBI Taxonomy" id="2202197"/>
    <lineage>
        <taxon>Bacteria</taxon>
        <taxon>Pseudomonadati</taxon>
        <taxon>Pseudomonadota</taxon>
        <taxon>Gammaproteobacteria</taxon>
        <taxon>Methylococcales</taxon>
        <taxon>Candidatus Methylumidiphilus</taxon>
    </lineage>
</organism>
<evidence type="ECO:0000259" key="1">
    <source>
        <dbReference type="Pfam" id="PF13372"/>
    </source>
</evidence>
<gene>
    <name evidence="2" type="ORF">DM484_18060</name>
</gene>
<sequence length="530" mass="58003">MKHPLTVTWWLRPSLISTEARKKDVDKPRNGALAAIFGLGILFAGPQALADEEVPIGQITPNFKVTGELRGRYEGFDYFQPKLNPKGGVVANQNNYSFGALRARLGVGFTSDYLDAFLQGQYTGLYALPDHAFSGSTAGPLGLGASYFHDSGNITDPNEVFLKQGYLNLKLQKLVGLPNTFLKGGRFEFNDGLEYKTGDAKFDQLKATRVSGRLIGTFDFSNVTRSFDGLSLAYDAPSLNASFYATHPTQGGFNVHAEDEISKIDLAYAAFTSKRGALIPDTEARLFYIYYGDSRSGVQVVDNRTAAARPLLSNSNLSIHTIGTHLLTVSKLGPGSIDGLVWGAYQFGDWTNLSQSAYAFATEVGYQWTDEFLKPWIRAGYSIGSGDTNSKDGTHGTFFQIMPTVRLYAKFPFFNMMDTQDAFTQFIVTPTQNTKVGVDFHHLMLAETSDLFYGGSGATSRTGSLGYYGRASGGNGTIGQMVDISFNQAINKYLSWAAYYAHVFGNDVTGNVYQSRNSADYGYVEFTASF</sequence>
<dbReference type="AlphaFoldDB" id="A0A2W4QWT2"/>
<protein>
    <recommendedName>
        <fullName evidence="1">Alginate export domain-containing protein</fullName>
    </recommendedName>
</protein>
<proteinExistence type="predicted"/>
<reference evidence="2 3" key="1">
    <citation type="journal article" date="2018" name="Aquat. Microb. Ecol.">
        <title>Gammaproteobacterial methanotrophs dominate.</title>
        <authorList>
            <person name="Rissanen A.J."/>
            <person name="Saarenheimo J."/>
            <person name="Tiirola M."/>
            <person name="Peura S."/>
            <person name="Aalto S.L."/>
            <person name="Karvinen A."/>
            <person name="Nykanen H."/>
        </authorList>
    </citation>
    <scope>NUCLEOTIDE SEQUENCE [LARGE SCALE GENOMIC DNA]</scope>
    <source>
        <strain evidence="2">AMbin10</strain>
    </source>
</reference>
<dbReference type="Pfam" id="PF13372">
    <property type="entry name" value="Alginate_exp"/>
    <property type="match status" value="1"/>
</dbReference>